<dbReference type="GeneID" id="16025116"/>
<evidence type="ECO:0000313" key="13">
    <source>
        <dbReference type="Proteomes" id="UP000192050"/>
    </source>
</evidence>
<evidence type="ECO:0000256" key="6">
    <source>
        <dbReference type="ARBA" id="ARBA00022679"/>
    </source>
</evidence>
<dbReference type="OrthoDB" id="6555at2157"/>
<dbReference type="PROSITE" id="PS50991">
    <property type="entry name" value="PYR_CT"/>
    <property type="match status" value="1"/>
</dbReference>
<dbReference type="PANTHER" id="PTHR10277:SF9">
    <property type="entry name" value="2-ISOPROPYLMALATE SYNTHASE 1, CHLOROPLASTIC-RELATED"/>
    <property type="match status" value="1"/>
</dbReference>
<gene>
    <name evidence="11" type="primary">hcs</name>
    <name evidence="11" type="ORF">FAD_1836</name>
    <name evidence="12" type="ORF">HLB00_06905</name>
</gene>
<reference evidence="11 13" key="1">
    <citation type="submission" date="2011-10" db="EMBL/GenBank/DDBJ databases">
        <title>Metabolic and evolutionary patterns in the extreme acidophile Ferroplasma acidiphilum.</title>
        <authorList>
            <person name="Golyshina O.V."/>
            <person name="Kozyavkin S.A."/>
            <person name="Tatusov R.L."/>
            <person name="Slesarev A.I."/>
            <person name="Golyshin P.N."/>
        </authorList>
    </citation>
    <scope>NUCLEOTIDE SEQUENCE [LARGE SCALE GENOMIC DNA]</scope>
    <source>
        <strain evidence="11">Berkeley</strain>
        <strain evidence="13">Y</strain>
    </source>
</reference>
<keyword evidence="6 9" id="KW-0808">Transferase</keyword>
<dbReference type="SUPFAM" id="SSF51569">
    <property type="entry name" value="Aldolase"/>
    <property type="match status" value="1"/>
</dbReference>
<dbReference type="InterPro" id="IPR002034">
    <property type="entry name" value="AIPM/Hcit_synth_CS"/>
</dbReference>
<dbReference type="GO" id="GO:0009098">
    <property type="term" value="P:L-leucine biosynthetic process"/>
    <property type="evidence" value="ECO:0007669"/>
    <property type="project" value="UniProtKB-KW"/>
</dbReference>
<comment type="pathway">
    <text evidence="2">Amino-acid biosynthesis; L-leucine biosynthesis; L-leucine from 3-methyl-2-oxobutanoate: step 1/4.</text>
</comment>
<dbReference type="Proteomes" id="UP000546917">
    <property type="component" value="Unassembled WGS sequence"/>
</dbReference>
<protein>
    <recommendedName>
        <fullName evidence="3">2-isopropylmalate synthase</fullName>
        <ecNumber evidence="3">2.3.3.13</ecNumber>
    </recommendedName>
    <alternativeName>
        <fullName evidence="8">Alpha-IPM synthase</fullName>
    </alternativeName>
</protein>
<dbReference type="PROSITE" id="PS00815">
    <property type="entry name" value="AIPM_HOMOCIT_SYNTH_1"/>
    <property type="match status" value="1"/>
</dbReference>
<dbReference type="FunFam" id="3.20.20.70:FF:000010">
    <property type="entry name" value="2-isopropylmalate synthase"/>
    <property type="match status" value="1"/>
</dbReference>
<reference evidence="12 14" key="2">
    <citation type="submission" date="2020-05" db="EMBL/GenBank/DDBJ databases">
        <authorList>
            <person name="Zhang R."/>
        </authorList>
    </citation>
    <scope>NUCLEOTIDE SEQUENCE [LARGE SCALE GENOMIC DNA]</scope>
    <source>
        <strain evidence="12 14">DSM 28986</strain>
    </source>
</reference>
<evidence type="ECO:0000256" key="7">
    <source>
        <dbReference type="ARBA" id="ARBA00023304"/>
    </source>
</evidence>
<evidence type="ECO:0000256" key="5">
    <source>
        <dbReference type="ARBA" id="ARBA00022605"/>
    </source>
</evidence>
<keyword evidence="13" id="KW-1185">Reference proteome</keyword>
<evidence type="ECO:0000256" key="4">
    <source>
        <dbReference type="ARBA" id="ARBA00022430"/>
    </source>
</evidence>
<dbReference type="Pfam" id="PF00682">
    <property type="entry name" value="HMGL-like"/>
    <property type="match status" value="1"/>
</dbReference>
<evidence type="ECO:0000256" key="1">
    <source>
        <dbReference type="ARBA" id="ARBA00003715"/>
    </source>
</evidence>
<dbReference type="Pfam" id="PF22617">
    <property type="entry name" value="HCS_D2"/>
    <property type="match status" value="1"/>
</dbReference>
<keyword evidence="4" id="KW-0432">Leucine biosynthesis</keyword>
<dbReference type="InterPro" id="IPR054691">
    <property type="entry name" value="LeuA/HCS_post-cat"/>
</dbReference>
<proteinExistence type="inferred from homology"/>
<dbReference type="RefSeq" id="WP_009886984.1">
    <property type="nucleotide sequence ID" value="NZ_CP015363.1"/>
</dbReference>
<dbReference type="EMBL" id="CP015363">
    <property type="protein sequence ID" value="ARD85673.1"/>
    <property type="molecule type" value="Genomic_DNA"/>
</dbReference>
<comment type="function">
    <text evidence="1">Catalyzes the condensation of the acetyl group of acetyl-CoA with 3-methyl-2-oxobutanoate (2-oxoisovalerate) to form 3-carboxy-3-hydroxy-4-methylpentanoate (2-isopropylmalate).</text>
</comment>
<dbReference type="PROSITE" id="PS00816">
    <property type="entry name" value="AIPM_HOMOCIT_SYNTH_2"/>
    <property type="match status" value="1"/>
</dbReference>
<dbReference type="InterPro" id="IPR013785">
    <property type="entry name" value="Aldolase_TIM"/>
</dbReference>
<evidence type="ECO:0000259" key="10">
    <source>
        <dbReference type="PROSITE" id="PS50991"/>
    </source>
</evidence>
<organism evidence="11 13">
    <name type="scientific">Ferroplasma acidiphilum</name>
    <dbReference type="NCBI Taxonomy" id="74969"/>
    <lineage>
        <taxon>Archaea</taxon>
        <taxon>Methanobacteriati</taxon>
        <taxon>Thermoplasmatota</taxon>
        <taxon>Thermoplasmata</taxon>
        <taxon>Thermoplasmatales</taxon>
        <taxon>Ferroplasmaceae</taxon>
        <taxon>Ferroplasma</taxon>
    </lineage>
</organism>
<dbReference type="KEGG" id="fai:FAD_1836"/>
<keyword evidence="5" id="KW-0028">Amino-acid biosynthesis</keyword>
<keyword evidence="7" id="KW-0100">Branched-chain amino acid biosynthesis</keyword>
<comment type="similarity">
    <text evidence="9">Belongs to the alpha-IPM synthase/homocitrate synthase family.</text>
</comment>
<feature type="domain" description="Pyruvate carboxyltransferase" evidence="10">
    <location>
        <begin position="30"/>
        <end position="276"/>
    </location>
</feature>
<dbReference type="EC" id="2.3.3.13" evidence="3"/>
<evidence type="ECO:0000256" key="8">
    <source>
        <dbReference type="ARBA" id="ARBA00029993"/>
    </source>
</evidence>
<evidence type="ECO:0000313" key="12">
    <source>
        <dbReference type="EMBL" id="NOL60559.1"/>
    </source>
</evidence>
<dbReference type="InterPro" id="IPR050073">
    <property type="entry name" value="2-IPM_HCS-like"/>
</dbReference>
<dbReference type="InterPro" id="IPR000891">
    <property type="entry name" value="PYR_CT"/>
</dbReference>
<evidence type="ECO:0000313" key="11">
    <source>
        <dbReference type="EMBL" id="ARD85673.1"/>
    </source>
</evidence>
<accession>A0A1V0N6B4</accession>
<dbReference type="STRING" id="74969.FAD_1836"/>
<dbReference type="Gene3D" id="1.10.238.260">
    <property type="match status" value="1"/>
</dbReference>
<evidence type="ECO:0000256" key="9">
    <source>
        <dbReference type="RuleBase" id="RU003523"/>
    </source>
</evidence>
<dbReference type="PANTHER" id="PTHR10277">
    <property type="entry name" value="HOMOCITRATE SYNTHASE-RELATED"/>
    <property type="match status" value="1"/>
</dbReference>
<dbReference type="Gene3D" id="3.20.20.70">
    <property type="entry name" value="Aldolase class I"/>
    <property type="match status" value="1"/>
</dbReference>
<name>A0A1V0N6B4_9ARCH</name>
<dbReference type="EMBL" id="JABGBP010000246">
    <property type="protein sequence ID" value="NOL60559.1"/>
    <property type="molecule type" value="Genomic_DNA"/>
</dbReference>
<dbReference type="GO" id="GO:0003852">
    <property type="term" value="F:2-isopropylmalate synthase activity"/>
    <property type="evidence" value="ECO:0007669"/>
    <property type="project" value="UniProtKB-EC"/>
</dbReference>
<evidence type="ECO:0000256" key="2">
    <source>
        <dbReference type="ARBA" id="ARBA00004689"/>
    </source>
</evidence>
<dbReference type="CDD" id="cd07940">
    <property type="entry name" value="DRE_TIM_IPMS"/>
    <property type="match status" value="1"/>
</dbReference>
<dbReference type="AlphaFoldDB" id="A0A1V0N6B4"/>
<evidence type="ECO:0000313" key="14">
    <source>
        <dbReference type="Proteomes" id="UP000546917"/>
    </source>
</evidence>
<sequence>MYFYGGGSYSDFFNMGEYSRMGYEFNRENISIFDTTLRDGEQTPGVSFNTDQKYKIAKMLYDAGVNIIEAGFPAVSNDEMKSIKKINHDMENICSLARCNRNDIDKVIESDSRIIHLFIATSDIHMKYKLKKTREQVFDSIMESIDYARSYGMRIIFSPEDATRTSMDFLKQIVSSIKVETINFPDTIGIMNPISMYYFINKIKSFTSTGISIHCHNDFGMATANTLAGLMAGANEAQVTVNGIGERAGNASLEEVVSSIYGFLNSYTDIKMEKLYSISKYVSAASGIIPQKNKAITGENAFSHEAGIHVQGIINNPKTYEAINPEIFGLNRRIVIGKHSGKAAIKYILENNGMHKTDDEIDNILQIVKKEGNKTIDDKFLLEVARNE</sequence>
<dbReference type="Proteomes" id="UP000192050">
    <property type="component" value="Chromosome"/>
</dbReference>
<evidence type="ECO:0000256" key="3">
    <source>
        <dbReference type="ARBA" id="ARBA00012973"/>
    </source>
</evidence>